<dbReference type="EMBL" id="KZ510338">
    <property type="protein sequence ID" value="PKU33210.1"/>
    <property type="molecule type" value="Genomic_DNA"/>
</dbReference>
<evidence type="ECO:0000313" key="3">
    <source>
        <dbReference type="Proteomes" id="UP000233556"/>
    </source>
</evidence>
<dbReference type="OrthoDB" id="542931at2759"/>
<evidence type="ECO:0000313" key="2">
    <source>
        <dbReference type="EMBL" id="PKU33210.1"/>
    </source>
</evidence>
<feature type="transmembrane region" description="Helical" evidence="1">
    <location>
        <begin position="16"/>
        <end position="35"/>
    </location>
</feature>
<dbReference type="AlphaFoldDB" id="A0A2I0THB5"/>
<sequence length="127" mass="13978">MLSNMLAADSSDTVQFVSLSLISVFILQCSGLAVLHPPRKAVPGFHSHGSLLPPSGLLDLQLALSLDPDVVAGAHRVHRADGCHRGVPLHEDRTQRNPPQFCPQIQRIDSLWQQHAALCHCFQHKRI</sequence>
<evidence type="ECO:0000256" key="1">
    <source>
        <dbReference type="SAM" id="Phobius"/>
    </source>
</evidence>
<keyword evidence="1" id="KW-0812">Transmembrane</keyword>
<organism evidence="2 3">
    <name type="scientific">Limosa lapponica baueri</name>
    <dbReference type="NCBI Taxonomy" id="1758121"/>
    <lineage>
        <taxon>Eukaryota</taxon>
        <taxon>Metazoa</taxon>
        <taxon>Chordata</taxon>
        <taxon>Craniata</taxon>
        <taxon>Vertebrata</taxon>
        <taxon>Euteleostomi</taxon>
        <taxon>Archelosauria</taxon>
        <taxon>Archosauria</taxon>
        <taxon>Dinosauria</taxon>
        <taxon>Saurischia</taxon>
        <taxon>Theropoda</taxon>
        <taxon>Coelurosauria</taxon>
        <taxon>Aves</taxon>
        <taxon>Neognathae</taxon>
        <taxon>Neoaves</taxon>
        <taxon>Charadriiformes</taxon>
        <taxon>Scolopacidae</taxon>
        <taxon>Limosa</taxon>
    </lineage>
</organism>
<reference evidence="3" key="1">
    <citation type="submission" date="2017-11" db="EMBL/GenBank/DDBJ databases">
        <authorList>
            <person name="Lima N.C."/>
            <person name="Parody-Merino A.M."/>
            <person name="Battley P.F."/>
            <person name="Fidler A.E."/>
            <person name="Prosdocimi F."/>
        </authorList>
    </citation>
    <scope>NUCLEOTIDE SEQUENCE [LARGE SCALE GENOMIC DNA]</scope>
</reference>
<dbReference type="Proteomes" id="UP000233556">
    <property type="component" value="Unassembled WGS sequence"/>
</dbReference>
<accession>A0A2I0THB5</accession>
<keyword evidence="1" id="KW-1133">Transmembrane helix</keyword>
<keyword evidence="1" id="KW-0472">Membrane</keyword>
<gene>
    <name evidence="2" type="ORF">llap_16486</name>
</gene>
<protein>
    <submittedName>
        <fullName evidence="2">Uncharacterized protein</fullName>
    </submittedName>
</protein>
<keyword evidence="3" id="KW-1185">Reference proteome</keyword>
<proteinExistence type="predicted"/>
<reference evidence="3" key="2">
    <citation type="submission" date="2017-12" db="EMBL/GenBank/DDBJ databases">
        <title>Genome sequence of the Bar-tailed Godwit (Limosa lapponica baueri).</title>
        <authorList>
            <person name="Lima N.C.B."/>
            <person name="Parody-Merino A.M."/>
            <person name="Battley P.F."/>
            <person name="Fidler A.E."/>
            <person name="Prosdocimi F."/>
        </authorList>
    </citation>
    <scope>NUCLEOTIDE SEQUENCE [LARGE SCALE GENOMIC DNA]</scope>
</reference>
<name>A0A2I0THB5_LIMLA</name>